<protein>
    <submittedName>
        <fullName evidence="1">Uncharacterized protein</fullName>
    </submittedName>
</protein>
<proteinExistence type="predicted"/>
<evidence type="ECO:0000313" key="1">
    <source>
        <dbReference type="EMBL" id="PWS31831.1"/>
    </source>
</evidence>
<name>A0A317EYA3_9SPHI</name>
<dbReference type="EMBL" id="QGNY01000003">
    <property type="protein sequence ID" value="PWS31831.1"/>
    <property type="molecule type" value="Genomic_DNA"/>
</dbReference>
<accession>A0A317EYA3</accession>
<dbReference type="AlphaFoldDB" id="A0A317EYA3"/>
<organism evidence="1 2">
    <name type="scientific">Pedobacter paludis</name>
    <dbReference type="NCBI Taxonomy" id="2203212"/>
    <lineage>
        <taxon>Bacteria</taxon>
        <taxon>Pseudomonadati</taxon>
        <taxon>Bacteroidota</taxon>
        <taxon>Sphingobacteriia</taxon>
        <taxon>Sphingobacteriales</taxon>
        <taxon>Sphingobacteriaceae</taxon>
        <taxon>Pedobacter</taxon>
    </lineage>
</organism>
<gene>
    <name evidence="1" type="ORF">DF947_08515</name>
</gene>
<sequence length="63" mass="7097">MRAIANGGATVPEKYRTFHFQKNKNLVIIRHEATKELIVLNPKTIDMNSDRIKIALCLAMTSA</sequence>
<evidence type="ECO:0000313" key="2">
    <source>
        <dbReference type="Proteomes" id="UP000245391"/>
    </source>
</evidence>
<comment type="caution">
    <text evidence="1">The sequence shown here is derived from an EMBL/GenBank/DDBJ whole genome shotgun (WGS) entry which is preliminary data.</text>
</comment>
<reference evidence="2" key="1">
    <citation type="submission" date="2018-05" db="EMBL/GenBank/DDBJ databases">
        <title>Pedobacter paludis sp. nov., isolated from wetland soil.</title>
        <authorList>
            <person name="Zhang Y."/>
        </authorList>
    </citation>
    <scope>NUCLEOTIDE SEQUENCE [LARGE SCALE GENOMIC DNA]</scope>
    <source>
        <strain evidence="2">R-8</strain>
    </source>
</reference>
<keyword evidence="2" id="KW-1185">Reference proteome</keyword>
<dbReference type="Proteomes" id="UP000245391">
    <property type="component" value="Unassembled WGS sequence"/>
</dbReference>